<dbReference type="EMBL" id="JACASE010000005">
    <property type="protein sequence ID" value="KAF6466017.1"/>
    <property type="molecule type" value="Genomic_DNA"/>
</dbReference>
<comment type="caution">
    <text evidence="2">The sequence shown here is derived from an EMBL/GenBank/DDBJ whole genome shotgun (WGS) entry which is preliminary data.</text>
</comment>
<feature type="region of interest" description="Disordered" evidence="1">
    <location>
        <begin position="1"/>
        <end position="25"/>
    </location>
</feature>
<dbReference type="AlphaFoldDB" id="A0A7J8H1D5"/>
<name>A0A7J8H1D5_ROUAE</name>
<accession>A0A7J8H1D5</accession>
<organism evidence="2 3">
    <name type="scientific">Rousettus aegyptiacus</name>
    <name type="common">Egyptian fruit bat</name>
    <name type="synonym">Pteropus aegyptiacus</name>
    <dbReference type="NCBI Taxonomy" id="9407"/>
    <lineage>
        <taxon>Eukaryota</taxon>
        <taxon>Metazoa</taxon>
        <taxon>Chordata</taxon>
        <taxon>Craniata</taxon>
        <taxon>Vertebrata</taxon>
        <taxon>Euteleostomi</taxon>
        <taxon>Mammalia</taxon>
        <taxon>Eutheria</taxon>
        <taxon>Laurasiatheria</taxon>
        <taxon>Chiroptera</taxon>
        <taxon>Yinpterochiroptera</taxon>
        <taxon>Pteropodoidea</taxon>
        <taxon>Pteropodidae</taxon>
        <taxon>Rousettinae</taxon>
        <taxon>Rousettus</taxon>
    </lineage>
</organism>
<sequence length="155" mass="19010">MFITRTKKEISNNTKQQNRTHDSFPDLRNEHHEMCTPWYMILPDGIHLLLFLPPALQPSLPLSHITHLFIYLYVSLYNSDYVYSYYTGFSTIYCKHYPKPSSLYLWYYYYCRCHYYYYYYFTLFQHLLNQIQGHFSSLLENCLTNEPSFLERKKR</sequence>
<dbReference type="Proteomes" id="UP000593571">
    <property type="component" value="Unassembled WGS sequence"/>
</dbReference>
<evidence type="ECO:0000313" key="2">
    <source>
        <dbReference type="EMBL" id="KAF6466017.1"/>
    </source>
</evidence>
<evidence type="ECO:0000313" key="3">
    <source>
        <dbReference type="Proteomes" id="UP000593571"/>
    </source>
</evidence>
<proteinExistence type="predicted"/>
<gene>
    <name evidence="2" type="ORF">HJG63_011350</name>
</gene>
<protein>
    <submittedName>
        <fullName evidence="2">Uncharacterized protein</fullName>
    </submittedName>
</protein>
<evidence type="ECO:0000256" key="1">
    <source>
        <dbReference type="SAM" id="MobiDB-lite"/>
    </source>
</evidence>
<feature type="compositionally biased region" description="Basic and acidic residues" evidence="1">
    <location>
        <begin position="1"/>
        <end position="10"/>
    </location>
</feature>
<reference evidence="2 3" key="1">
    <citation type="journal article" date="2020" name="Nature">
        <title>Six reference-quality genomes reveal evolution of bat adaptations.</title>
        <authorList>
            <person name="Jebb D."/>
            <person name="Huang Z."/>
            <person name="Pippel M."/>
            <person name="Hughes G.M."/>
            <person name="Lavrichenko K."/>
            <person name="Devanna P."/>
            <person name="Winkler S."/>
            <person name="Jermiin L.S."/>
            <person name="Skirmuntt E.C."/>
            <person name="Katzourakis A."/>
            <person name="Burkitt-Gray L."/>
            <person name="Ray D.A."/>
            <person name="Sullivan K.A.M."/>
            <person name="Roscito J.G."/>
            <person name="Kirilenko B.M."/>
            <person name="Davalos L.M."/>
            <person name="Corthals A.P."/>
            <person name="Power M.L."/>
            <person name="Jones G."/>
            <person name="Ransome R.D."/>
            <person name="Dechmann D.K.N."/>
            <person name="Locatelli A.G."/>
            <person name="Puechmaille S.J."/>
            <person name="Fedrigo O."/>
            <person name="Jarvis E.D."/>
            <person name="Hiller M."/>
            <person name="Vernes S.C."/>
            <person name="Myers E.W."/>
            <person name="Teeling E.C."/>
        </authorList>
    </citation>
    <scope>NUCLEOTIDE SEQUENCE [LARGE SCALE GENOMIC DNA]</scope>
    <source>
        <strain evidence="2">MRouAeg1</strain>
        <tissue evidence="2">Muscle</tissue>
    </source>
</reference>
<keyword evidence="3" id="KW-1185">Reference proteome</keyword>